<keyword evidence="1 3" id="KW-0378">Hydrolase</keyword>
<dbReference type="InterPro" id="IPR013094">
    <property type="entry name" value="AB_hydrolase_3"/>
</dbReference>
<dbReference type="PANTHER" id="PTHR48081">
    <property type="entry name" value="AB HYDROLASE SUPERFAMILY PROTEIN C4A8.06C"/>
    <property type="match status" value="1"/>
</dbReference>
<dbReference type="GO" id="GO:0016787">
    <property type="term" value="F:hydrolase activity"/>
    <property type="evidence" value="ECO:0007669"/>
    <property type="project" value="UniProtKB-KW"/>
</dbReference>
<accession>A0ABT6RZL5</accession>
<keyword evidence="4" id="KW-1185">Reference proteome</keyword>
<dbReference type="PANTHER" id="PTHR48081:SF8">
    <property type="entry name" value="ALPHA_BETA HYDROLASE FOLD-3 DOMAIN-CONTAINING PROTEIN-RELATED"/>
    <property type="match status" value="1"/>
</dbReference>
<comment type="caution">
    <text evidence="3">The sequence shown here is derived from an EMBL/GenBank/DDBJ whole genome shotgun (WGS) entry which is preliminary data.</text>
</comment>
<dbReference type="InterPro" id="IPR050300">
    <property type="entry name" value="GDXG_lipolytic_enzyme"/>
</dbReference>
<proteinExistence type="predicted"/>
<dbReference type="SUPFAM" id="SSF53474">
    <property type="entry name" value="alpha/beta-Hydrolases"/>
    <property type="match status" value="1"/>
</dbReference>
<dbReference type="Proteomes" id="UP001224661">
    <property type="component" value="Unassembled WGS sequence"/>
</dbReference>
<name>A0ABT6RZL5_9ACTN</name>
<evidence type="ECO:0000313" key="3">
    <source>
        <dbReference type="EMBL" id="MDI3389882.1"/>
    </source>
</evidence>
<evidence type="ECO:0000256" key="1">
    <source>
        <dbReference type="ARBA" id="ARBA00022801"/>
    </source>
</evidence>
<dbReference type="Pfam" id="PF07859">
    <property type="entry name" value="Abhydrolase_3"/>
    <property type="match status" value="1"/>
</dbReference>
<reference evidence="3 4" key="1">
    <citation type="submission" date="2023-05" db="EMBL/GenBank/DDBJ databases">
        <title>Draft genome sequence of Streptomyces sp. B-S-A8 isolated from a cave soil in Thailand.</title>
        <authorList>
            <person name="Chamroensaksri N."/>
            <person name="Muangham S."/>
        </authorList>
    </citation>
    <scope>NUCLEOTIDE SEQUENCE [LARGE SCALE GENOMIC DNA]</scope>
    <source>
        <strain evidence="3 4">B-S-A8</strain>
    </source>
</reference>
<dbReference type="EMBL" id="JASCIR010000034">
    <property type="protein sequence ID" value="MDI3389882.1"/>
    <property type="molecule type" value="Genomic_DNA"/>
</dbReference>
<gene>
    <name evidence="3" type="ORF">QIS99_27365</name>
</gene>
<sequence length="286" mass="30169">MSKSEAPRARAVEWQPGHIRGATHDVPVRVFRPSAGHSGWLVWAHGGSWHGGSVAGWHRPCADLSRLSGCAVVSVEYRLAPDDPHPAALNDVLTALDWAQRKSEQEGLPAASVGGDSAGGTVAACAAVVRRDQGRPLTAQVLAYPPFDPSCRAPSYTRYEGNFPTREGLAGAWRSYRSGASKGSALPSTPFEVDDLSGLAPAILGVGEFDAVADDVRQYADRLREAGNDLEFQEFPQMAHGAFLQPSAPGRSRAGGPSALRPWLGAALRRRYPSAAAAPGLAESTG</sequence>
<evidence type="ECO:0000313" key="4">
    <source>
        <dbReference type="Proteomes" id="UP001224661"/>
    </source>
</evidence>
<dbReference type="InterPro" id="IPR029058">
    <property type="entry name" value="AB_hydrolase_fold"/>
</dbReference>
<protein>
    <submittedName>
        <fullName evidence="3">Alpha/beta hydrolase</fullName>
    </submittedName>
</protein>
<evidence type="ECO:0000259" key="2">
    <source>
        <dbReference type="Pfam" id="PF07859"/>
    </source>
</evidence>
<organism evidence="3 4">
    <name type="scientific">Streptomyces solicavernae</name>
    <dbReference type="NCBI Taxonomy" id="3043614"/>
    <lineage>
        <taxon>Bacteria</taxon>
        <taxon>Bacillati</taxon>
        <taxon>Actinomycetota</taxon>
        <taxon>Actinomycetes</taxon>
        <taxon>Kitasatosporales</taxon>
        <taxon>Streptomycetaceae</taxon>
        <taxon>Streptomyces</taxon>
    </lineage>
</organism>
<dbReference type="Gene3D" id="3.40.50.1820">
    <property type="entry name" value="alpha/beta hydrolase"/>
    <property type="match status" value="1"/>
</dbReference>
<feature type="domain" description="Alpha/beta hydrolase fold-3" evidence="2">
    <location>
        <begin position="41"/>
        <end position="243"/>
    </location>
</feature>
<dbReference type="RefSeq" id="WP_282516356.1">
    <property type="nucleotide sequence ID" value="NZ_JASCIR010000034.1"/>
</dbReference>